<feature type="domain" description="SH3" evidence="6">
    <location>
        <begin position="274"/>
        <end position="331"/>
    </location>
</feature>
<dbReference type="SMART" id="SM00250">
    <property type="entry name" value="PLEC"/>
    <property type="match status" value="3"/>
</dbReference>
<gene>
    <name evidence="8" type="primary">20211747</name>
    <name evidence="7" type="ORF">HELRODRAFT_190915</name>
</gene>
<feature type="region of interest" description="Disordered" evidence="5">
    <location>
        <begin position="1092"/>
        <end position="1184"/>
    </location>
</feature>
<evidence type="ECO:0000313" key="7">
    <source>
        <dbReference type="EMBL" id="ESO08150.1"/>
    </source>
</evidence>
<dbReference type="HOGENOM" id="CLU_008041_0_0_1"/>
<accession>T1FSF0</accession>
<name>T1FSF0_HELRO</name>
<dbReference type="GO" id="GO:0005856">
    <property type="term" value="C:cytoskeleton"/>
    <property type="evidence" value="ECO:0007669"/>
    <property type="project" value="InterPro"/>
</dbReference>
<feature type="region of interest" description="Disordered" evidence="5">
    <location>
        <begin position="541"/>
        <end position="562"/>
    </location>
</feature>
<dbReference type="EMBL" id="AMQM01003420">
    <property type="status" value="NOT_ANNOTATED_CDS"/>
    <property type="molecule type" value="Genomic_DNA"/>
</dbReference>
<dbReference type="GO" id="GO:0045104">
    <property type="term" value="P:intermediate filament cytoskeleton organization"/>
    <property type="evidence" value="ECO:0007669"/>
    <property type="project" value="InterPro"/>
</dbReference>
<dbReference type="RefSeq" id="XP_009013939.1">
    <property type="nucleotide sequence ID" value="XM_009015691.1"/>
</dbReference>
<dbReference type="Gene3D" id="1.20.58.60">
    <property type="match status" value="2"/>
</dbReference>
<evidence type="ECO:0000256" key="5">
    <source>
        <dbReference type="SAM" id="MobiDB-lite"/>
    </source>
</evidence>
<feature type="region of interest" description="Disordered" evidence="5">
    <location>
        <begin position="758"/>
        <end position="784"/>
    </location>
</feature>
<dbReference type="OrthoDB" id="18740at2759"/>
<proteinExistence type="predicted"/>
<dbReference type="Gene3D" id="2.30.30.40">
    <property type="entry name" value="SH3 Domains"/>
    <property type="match status" value="1"/>
</dbReference>
<dbReference type="InParanoid" id="T1FSF0"/>
<keyword evidence="2" id="KW-0597">Phosphoprotein</keyword>
<dbReference type="GeneID" id="20211747"/>
<feature type="compositionally biased region" description="Polar residues" evidence="5">
    <location>
        <begin position="758"/>
        <end position="773"/>
    </location>
</feature>
<dbReference type="CTD" id="20211747"/>
<feature type="compositionally biased region" description="Low complexity" evidence="5">
    <location>
        <begin position="1128"/>
        <end position="1139"/>
    </location>
</feature>
<dbReference type="EnsemblMetazoa" id="HelroT190915">
    <property type="protein sequence ID" value="HelroP190915"/>
    <property type="gene ID" value="HelroG190915"/>
</dbReference>
<dbReference type="InterPro" id="IPR041615">
    <property type="entry name" value="Desmoplakin_SH3"/>
</dbReference>
<sequence length="1184" mass="131837">MSTFEHVISWINNKTNYVSTKRYPHNYTHINEGLHEFNQLKSDVQQWQHNVDNVVAKSNDSNQRRTLLSAYEKLKTLIKKKLHCLETMMRVSQLEENINQLSCNFDRRATELSELVENCDDNISNNNDNNNNNKNNNNNQQFSSSSSSNYNIAGFISTSAQDCIFGLRDNWEWLAEAVRCSSIHLKHAADYHKFFHEVEETFTWLDGDLKKFQGHFEVNHPSREDQGRAGDPQDIIKDIDAVNVALRQWGSKVTRIWNDGNKLNPVPQRVNLLFTPLPATVLTDYETNEIKVEREEEILLLDNSQSDRWKIKNGRGQEGYVPSLVIVIPGPDKKCQDAADKLRLHLLATWTNLLKRVGVRLICYTITAFQPDYNDEEITALKQMNDITKSELLSVLTRVEEALRKHWADHEGFVSIQERVSALRMILEEMGDDETSENYKDICRTMIVKIKTLGQIINIYQDLNRNWEKFKVQIEASQAPDLMMIVDKWEQLQFVSREYFSKFWKMNLPLNEHERRLMNARTFTMDGIQFEDAIEMSTAAATSSSASSSSSSPAPNIRPQSATITIVPKTAVHSAKIKLASLDDQIQFNVGLPQENHVTCARIMAKATFPTVRFTVDLNQNQQTIGDVETRECGFSETKVVESRVIKCPEDGRGGAGGQDAVDHLFKKLEAGGFDETCYALSSHSYFKGDNNNATDSAATSATAATDIKIANEKHDNIRINQSTQEFGFEDTHDLTTTTKFERSGSGSNIDHVENRITSSGRQLTQAGQVRSSESGEKWSTDDDAFSLSRASGSDYEGTAFGIATETKTAETEELSSAEVEESKTFVIGGVIHRGADQTGKDDKEVSLQDAILLGIIIPADGIYVDGRTGKRIAIATAMSDGFIRVVHCRTKRSKEKFSSIGIITIKTVRETVRPYTVLWVKNTLTGESLEPREASAKGILDEKLGCFIDARNGDVHMLVDAAEKDLAKLEYPDESIPEPETIIKTYAVRAVVDRRLKKTVTFHEAVKRGLIDRDSGAFRDTVTGEYMYVGDAIMRGFLKARLIEDASGLNIDPQNKMVIDKTKKIRAKLLNPLKVISAFKNAAAAAAKRSMSSVSSDGALEKNEDANASTETTPLPNDVPVTNEVHAAGGDAALGRRANLSNGGWSVDEDEDKEGVGTVESGVDSVAGDSGVDAGESRDASIG</sequence>
<evidence type="ECO:0000313" key="8">
    <source>
        <dbReference type="EnsemblMetazoa" id="HelroP190915"/>
    </source>
</evidence>
<dbReference type="SUPFAM" id="SSF46966">
    <property type="entry name" value="Spectrin repeat"/>
    <property type="match status" value="1"/>
</dbReference>
<evidence type="ECO:0000259" key="6">
    <source>
        <dbReference type="PROSITE" id="PS50002"/>
    </source>
</evidence>
<organism evidence="8 9">
    <name type="scientific">Helobdella robusta</name>
    <name type="common">Californian leech</name>
    <dbReference type="NCBI Taxonomy" id="6412"/>
    <lineage>
        <taxon>Eukaryota</taxon>
        <taxon>Metazoa</taxon>
        <taxon>Spiralia</taxon>
        <taxon>Lophotrochozoa</taxon>
        <taxon>Annelida</taxon>
        <taxon>Clitellata</taxon>
        <taxon>Hirudinea</taxon>
        <taxon>Rhynchobdellida</taxon>
        <taxon>Glossiphoniidae</taxon>
        <taxon>Helobdella</taxon>
    </lineage>
</organism>
<reference evidence="9" key="1">
    <citation type="submission" date="2012-12" db="EMBL/GenBank/DDBJ databases">
        <authorList>
            <person name="Hellsten U."/>
            <person name="Grimwood J."/>
            <person name="Chapman J.A."/>
            <person name="Shapiro H."/>
            <person name="Aerts A."/>
            <person name="Otillar R.P."/>
            <person name="Terry A.Y."/>
            <person name="Boore J.L."/>
            <person name="Simakov O."/>
            <person name="Marletaz F."/>
            <person name="Cho S.-J."/>
            <person name="Edsinger-Gonzales E."/>
            <person name="Havlak P."/>
            <person name="Kuo D.-H."/>
            <person name="Larsson T."/>
            <person name="Lv J."/>
            <person name="Arendt D."/>
            <person name="Savage R."/>
            <person name="Osoegawa K."/>
            <person name="de Jong P."/>
            <person name="Lindberg D.R."/>
            <person name="Seaver E.C."/>
            <person name="Weisblat D.A."/>
            <person name="Putnam N.H."/>
            <person name="Grigoriev I.V."/>
            <person name="Rokhsar D.S."/>
        </authorList>
    </citation>
    <scope>NUCLEOTIDE SEQUENCE</scope>
</reference>
<dbReference type="Gene3D" id="3.90.1290.10">
    <property type="entry name" value="Plakin repeat"/>
    <property type="match status" value="1"/>
</dbReference>
<dbReference type="PANTHER" id="PTHR23169">
    <property type="entry name" value="ENVOPLAKIN"/>
    <property type="match status" value="1"/>
</dbReference>
<protein>
    <recommendedName>
        <fullName evidence="6">SH3 domain-containing protein</fullName>
    </recommendedName>
</protein>
<dbReference type="eggNOG" id="KOG0516">
    <property type="taxonomic scope" value="Eukaryota"/>
</dbReference>
<reference evidence="8" key="3">
    <citation type="submission" date="2015-06" db="UniProtKB">
        <authorList>
            <consortium name="EnsemblMetazoa"/>
        </authorList>
    </citation>
    <scope>IDENTIFICATION</scope>
</reference>
<dbReference type="AlphaFoldDB" id="T1FSF0"/>
<dbReference type="KEGG" id="hro:HELRODRAFT_190915"/>
<dbReference type="EMBL" id="KB096134">
    <property type="protein sequence ID" value="ESO08150.1"/>
    <property type="molecule type" value="Genomic_DNA"/>
</dbReference>
<evidence type="ECO:0000256" key="4">
    <source>
        <dbReference type="PROSITE-ProRule" id="PRU00192"/>
    </source>
</evidence>
<evidence type="ECO:0000256" key="1">
    <source>
        <dbReference type="ARBA" id="ARBA00022443"/>
    </source>
</evidence>
<evidence type="ECO:0000256" key="3">
    <source>
        <dbReference type="ARBA" id="ARBA00022737"/>
    </source>
</evidence>
<dbReference type="InterPro" id="IPR035915">
    <property type="entry name" value="Plakin_repeat_sf"/>
</dbReference>
<dbReference type="SUPFAM" id="SSF75399">
    <property type="entry name" value="Plakin repeat"/>
    <property type="match status" value="1"/>
</dbReference>
<dbReference type="InterPro" id="IPR036028">
    <property type="entry name" value="SH3-like_dom_sf"/>
</dbReference>
<feature type="compositionally biased region" description="Low complexity" evidence="5">
    <location>
        <begin position="541"/>
        <end position="555"/>
    </location>
</feature>
<dbReference type="InterPro" id="IPR001452">
    <property type="entry name" value="SH3_domain"/>
</dbReference>
<feature type="compositionally biased region" description="Polar residues" evidence="5">
    <location>
        <begin position="1107"/>
        <end position="1116"/>
    </location>
</feature>
<dbReference type="InterPro" id="IPR001101">
    <property type="entry name" value="Plectin_repeat"/>
</dbReference>
<evidence type="ECO:0000256" key="2">
    <source>
        <dbReference type="ARBA" id="ARBA00022553"/>
    </source>
</evidence>
<keyword evidence="3" id="KW-0677">Repeat</keyword>
<feature type="region of interest" description="Disordered" evidence="5">
    <location>
        <begin position="122"/>
        <end position="145"/>
    </location>
</feature>
<keyword evidence="9" id="KW-1185">Reference proteome</keyword>
<dbReference type="Proteomes" id="UP000015101">
    <property type="component" value="Unassembled WGS sequence"/>
</dbReference>
<evidence type="ECO:0000313" key="9">
    <source>
        <dbReference type="Proteomes" id="UP000015101"/>
    </source>
</evidence>
<dbReference type="InterPro" id="IPR043197">
    <property type="entry name" value="Plakin"/>
</dbReference>
<dbReference type="PROSITE" id="PS50002">
    <property type="entry name" value="SH3"/>
    <property type="match status" value="1"/>
</dbReference>
<dbReference type="STRING" id="6412.T1FSF0"/>
<dbReference type="SUPFAM" id="SSF50044">
    <property type="entry name" value="SH3-domain"/>
    <property type="match status" value="1"/>
</dbReference>
<reference evidence="7 9" key="2">
    <citation type="journal article" date="2013" name="Nature">
        <title>Insights into bilaterian evolution from three spiralian genomes.</title>
        <authorList>
            <person name="Simakov O."/>
            <person name="Marletaz F."/>
            <person name="Cho S.J."/>
            <person name="Edsinger-Gonzales E."/>
            <person name="Havlak P."/>
            <person name="Hellsten U."/>
            <person name="Kuo D.H."/>
            <person name="Larsson T."/>
            <person name="Lv J."/>
            <person name="Arendt D."/>
            <person name="Savage R."/>
            <person name="Osoegawa K."/>
            <person name="de Jong P."/>
            <person name="Grimwood J."/>
            <person name="Chapman J.A."/>
            <person name="Shapiro H."/>
            <person name="Aerts A."/>
            <person name="Otillar R.P."/>
            <person name="Terry A.Y."/>
            <person name="Boore J.L."/>
            <person name="Grigoriev I.V."/>
            <person name="Lindberg D.R."/>
            <person name="Seaver E.C."/>
            <person name="Weisblat D.A."/>
            <person name="Putnam N.H."/>
            <person name="Rokhsar D.S."/>
        </authorList>
    </citation>
    <scope>NUCLEOTIDE SEQUENCE</scope>
</reference>
<dbReference type="Pfam" id="PF17902">
    <property type="entry name" value="SH3_10"/>
    <property type="match status" value="1"/>
</dbReference>
<keyword evidence="1 4" id="KW-0728">SH3 domain</keyword>